<protein>
    <submittedName>
        <fullName evidence="1">Uncharacterized protein</fullName>
    </submittedName>
</protein>
<dbReference type="OrthoDB" id="196709at2759"/>
<accession>A0A6D2JJJ2</accession>
<comment type="caution">
    <text evidence="1">The sequence shown here is derived from an EMBL/GenBank/DDBJ whole genome shotgun (WGS) entry which is preliminary data.</text>
</comment>
<keyword evidence="2" id="KW-1185">Reference proteome</keyword>
<dbReference type="AlphaFoldDB" id="A0A6D2JJJ2"/>
<name>A0A6D2JJJ2_9BRAS</name>
<reference evidence="1" key="1">
    <citation type="submission" date="2020-01" db="EMBL/GenBank/DDBJ databases">
        <authorList>
            <person name="Mishra B."/>
        </authorList>
    </citation>
    <scope>NUCLEOTIDE SEQUENCE [LARGE SCALE GENOMIC DNA]</scope>
</reference>
<gene>
    <name evidence="1" type="ORF">MERR_LOCUS30992</name>
</gene>
<organism evidence="1 2">
    <name type="scientific">Microthlaspi erraticum</name>
    <dbReference type="NCBI Taxonomy" id="1685480"/>
    <lineage>
        <taxon>Eukaryota</taxon>
        <taxon>Viridiplantae</taxon>
        <taxon>Streptophyta</taxon>
        <taxon>Embryophyta</taxon>
        <taxon>Tracheophyta</taxon>
        <taxon>Spermatophyta</taxon>
        <taxon>Magnoliopsida</taxon>
        <taxon>eudicotyledons</taxon>
        <taxon>Gunneridae</taxon>
        <taxon>Pentapetalae</taxon>
        <taxon>rosids</taxon>
        <taxon>malvids</taxon>
        <taxon>Brassicales</taxon>
        <taxon>Brassicaceae</taxon>
        <taxon>Coluteocarpeae</taxon>
        <taxon>Microthlaspi</taxon>
    </lineage>
</organism>
<evidence type="ECO:0000313" key="1">
    <source>
        <dbReference type="EMBL" id="CAA7043757.1"/>
    </source>
</evidence>
<proteinExistence type="predicted"/>
<sequence>MSFIEKLGVGVGVAFTVLARKCTHKFYLMVGKVSITMEGWREVFVRMYASSGLIASAQSLFDKSFDLQSCNIMIKGYLRNGIWKELKLFSRKSSYGSHWIRESGTSYLPMERNLAGDSTPTLKWKKVAYGGMQIGYDNNHTNKSFLEQMVMERQRREARFAQGDETLCLDLSIPLHRCTRRLWFGSTLSNHHHHL</sequence>
<dbReference type="Proteomes" id="UP000467841">
    <property type="component" value="Unassembled WGS sequence"/>
</dbReference>
<dbReference type="EMBL" id="CACVBM020001285">
    <property type="protein sequence ID" value="CAA7043757.1"/>
    <property type="molecule type" value="Genomic_DNA"/>
</dbReference>
<evidence type="ECO:0000313" key="2">
    <source>
        <dbReference type="Proteomes" id="UP000467841"/>
    </source>
</evidence>